<keyword evidence="3" id="KW-1185">Reference proteome</keyword>
<comment type="caution">
    <text evidence="2">The sequence shown here is derived from an EMBL/GenBank/DDBJ whole genome shotgun (WGS) entry which is preliminary data.</text>
</comment>
<feature type="transmembrane region" description="Helical" evidence="1">
    <location>
        <begin position="12"/>
        <end position="30"/>
    </location>
</feature>
<dbReference type="OrthoDB" id="2663775at2"/>
<sequence length="92" mass="10697">MKNSEAASRKREIWMIIIGFMLVIYVFFFPSPTPELAVRKHMLLGFHPIKAFTADVHKNSDYLYRVDTLSQSFFQVKSNWLGWRVTETGTGP</sequence>
<dbReference type="Proteomes" id="UP000309673">
    <property type="component" value="Unassembled WGS sequence"/>
</dbReference>
<protein>
    <submittedName>
        <fullName evidence="2">Uncharacterized protein</fullName>
    </submittedName>
</protein>
<evidence type="ECO:0000313" key="2">
    <source>
        <dbReference type="EMBL" id="TJY42660.1"/>
    </source>
</evidence>
<accession>A0A4U0FD23</accession>
<dbReference type="AlphaFoldDB" id="A0A4U0FD23"/>
<dbReference type="EMBL" id="SUPK01000003">
    <property type="protein sequence ID" value="TJY42660.1"/>
    <property type="molecule type" value="Genomic_DNA"/>
</dbReference>
<keyword evidence="1" id="KW-0812">Transmembrane</keyword>
<keyword evidence="1" id="KW-0472">Membrane</keyword>
<organism evidence="2 3">
    <name type="scientific">Cohnella pontilimi</name>
    <dbReference type="NCBI Taxonomy" id="2564100"/>
    <lineage>
        <taxon>Bacteria</taxon>
        <taxon>Bacillati</taxon>
        <taxon>Bacillota</taxon>
        <taxon>Bacilli</taxon>
        <taxon>Bacillales</taxon>
        <taxon>Paenibacillaceae</taxon>
        <taxon>Cohnella</taxon>
    </lineage>
</organism>
<keyword evidence="1" id="KW-1133">Transmembrane helix</keyword>
<reference evidence="2 3" key="1">
    <citation type="submission" date="2019-04" db="EMBL/GenBank/DDBJ databases">
        <title>Cohnella sp. nov., isolated from soil.</title>
        <authorList>
            <person name="Kim W."/>
        </authorList>
    </citation>
    <scope>NUCLEOTIDE SEQUENCE [LARGE SCALE GENOMIC DNA]</scope>
    <source>
        <strain evidence="2 3">CAU 1483</strain>
    </source>
</reference>
<proteinExistence type="predicted"/>
<gene>
    <name evidence="2" type="ORF">E5161_07340</name>
</gene>
<evidence type="ECO:0000313" key="3">
    <source>
        <dbReference type="Proteomes" id="UP000309673"/>
    </source>
</evidence>
<name>A0A4U0FD23_9BACL</name>
<dbReference type="RefSeq" id="WP_136777079.1">
    <property type="nucleotide sequence ID" value="NZ_SUPK01000003.1"/>
</dbReference>
<evidence type="ECO:0000256" key="1">
    <source>
        <dbReference type="SAM" id="Phobius"/>
    </source>
</evidence>